<evidence type="ECO:0000313" key="6">
    <source>
        <dbReference type="Proteomes" id="UP000230292"/>
    </source>
</evidence>
<dbReference type="GO" id="GO:0042450">
    <property type="term" value="P:L-arginine biosynthetic process via ornithine"/>
    <property type="evidence" value="ECO:0007669"/>
    <property type="project" value="TreeGrafter"/>
</dbReference>
<evidence type="ECO:0000256" key="1">
    <source>
        <dbReference type="ARBA" id="ARBA00022679"/>
    </source>
</evidence>
<dbReference type="Pfam" id="PF02729">
    <property type="entry name" value="OTCace_N"/>
    <property type="match status" value="1"/>
</dbReference>
<comment type="caution">
    <text evidence="5">The sequence shown here is derived from an EMBL/GenBank/DDBJ whole genome shotgun (WGS) entry which is preliminary data.</text>
</comment>
<reference evidence="5 6" key="1">
    <citation type="submission" date="2017-09" db="EMBL/GenBank/DDBJ databases">
        <title>Depth-based differentiation of microbial function through sediment-hosted aquifers and enrichment of novel symbionts in the deep terrestrial subsurface.</title>
        <authorList>
            <person name="Probst A.J."/>
            <person name="Ladd B."/>
            <person name="Jarett J.K."/>
            <person name="Geller-Mcgrath D.E."/>
            <person name="Sieber C.M."/>
            <person name="Emerson J.B."/>
            <person name="Anantharaman K."/>
            <person name="Thomas B.C."/>
            <person name="Malmstrom R."/>
            <person name="Stieglmeier M."/>
            <person name="Klingl A."/>
            <person name="Woyke T."/>
            <person name="Ryan C.M."/>
            <person name="Banfield J.F."/>
        </authorList>
    </citation>
    <scope>NUCLEOTIDE SEQUENCE [LARGE SCALE GENOMIC DNA]</scope>
    <source>
        <strain evidence="5">CG15_BIG_FIL_POST_REV_8_21_14_020_45_12</strain>
    </source>
</reference>
<name>A0A2M7H2B3_9BACT</name>
<dbReference type="PRINTS" id="PR00101">
    <property type="entry name" value="ATCASE"/>
</dbReference>
<dbReference type="InterPro" id="IPR006131">
    <property type="entry name" value="Asp_carbamoyltransf_Asp/Orn-bd"/>
</dbReference>
<evidence type="ECO:0000259" key="3">
    <source>
        <dbReference type="Pfam" id="PF00185"/>
    </source>
</evidence>
<dbReference type="PANTHER" id="PTHR45753:SF3">
    <property type="entry name" value="ORNITHINE TRANSCARBAMYLASE, MITOCHONDRIAL"/>
    <property type="match status" value="1"/>
</dbReference>
<comment type="similarity">
    <text evidence="2">Belongs to the aspartate/ornithine carbamoyltransferase superfamily.</text>
</comment>
<sequence>MREKNITEVTDFSNTEWRGLISESVKFSKNLTRKPSLLKNKRVGLVFDSNSLRTRLSFETAAYLLGGSSYFIDVHSVTHEQDGSKRESYEDIIETLDRMVDCYVLRDYSRDMYEIFLRKSSPPFINGFCAKGHPSQALADLSVITSKVGTTKDLQYVAVGPDSGSGVLESFIYGVLLLGEGITIITPSGKFEGKNHDFTDQVKKLEKLHGGSLRTTKEVSKTIKQADVLYVDEWWENNKNFLKKTMGKYRVDKNFLKTSKDSLAILHCLPAHHGREITEDVIMGEQSIIFDQAEFKTYAAMSMLAYLALPGAKN</sequence>
<dbReference type="Pfam" id="PF00185">
    <property type="entry name" value="OTCace"/>
    <property type="match status" value="1"/>
</dbReference>
<dbReference type="Gene3D" id="3.40.50.1370">
    <property type="entry name" value="Aspartate/ornithine carbamoyltransferase"/>
    <property type="match status" value="2"/>
</dbReference>
<evidence type="ECO:0000313" key="5">
    <source>
        <dbReference type="EMBL" id="PIW36387.1"/>
    </source>
</evidence>
<evidence type="ECO:0000259" key="4">
    <source>
        <dbReference type="Pfam" id="PF02729"/>
    </source>
</evidence>
<accession>A0A2M7H2B3</accession>
<dbReference type="SUPFAM" id="SSF53671">
    <property type="entry name" value="Aspartate/ornithine carbamoyltransferase"/>
    <property type="match status" value="1"/>
</dbReference>
<dbReference type="GO" id="GO:0004585">
    <property type="term" value="F:ornithine carbamoyltransferase activity"/>
    <property type="evidence" value="ECO:0007669"/>
    <property type="project" value="TreeGrafter"/>
</dbReference>
<dbReference type="AlphaFoldDB" id="A0A2M7H2B3"/>
<dbReference type="InterPro" id="IPR006132">
    <property type="entry name" value="Asp/Orn_carbamoyltranf_P-bd"/>
</dbReference>
<feature type="domain" description="Aspartate/ornithine carbamoyltransferase carbamoyl-P binding" evidence="4">
    <location>
        <begin position="4"/>
        <end position="144"/>
    </location>
</feature>
<dbReference type="InterPro" id="IPR036901">
    <property type="entry name" value="Asp/Orn_carbamoylTrfase_sf"/>
</dbReference>
<dbReference type="Proteomes" id="UP000230292">
    <property type="component" value="Unassembled WGS sequence"/>
</dbReference>
<proteinExistence type="inferred from homology"/>
<dbReference type="InterPro" id="IPR006130">
    <property type="entry name" value="Asp/Orn_carbamoylTrfase"/>
</dbReference>
<dbReference type="PANTHER" id="PTHR45753">
    <property type="entry name" value="ORNITHINE CARBAMOYLTRANSFERASE, MITOCHONDRIAL"/>
    <property type="match status" value="1"/>
</dbReference>
<gene>
    <name evidence="5" type="ORF">COW24_05690</name>
</gene>
<feature type="domain" description="Aspartate/ornithine carbamoyltransferase Asp/Orn-binding" evidence="3">
    <location>
        <begin position="153"/>
        <end position="307"/>
    </location>
</feature>
<dbReference type="GO" id="GO:0019240">
    <property type="term" value="P:citrulline biosynthetic process"/>
    <property type="evidence" value="ECO:0007669"/>
    <property type="project" value="TreeGrafter"/>
</dbReference>
<organism evidence="5 6">
    <name type="scientific">Candidatus Kerfeldbacteria bacterium CG15_BIG_FIL_POST_REV_8_21_14_020_45_12</name>
    <dbReference type="NCBI Taxonomy" id="2014247"/>
    <lineage>
        <taxon>Bacteria</taxon>
        <taxon>Candidatus Kerfeldiibacteriota</taxon>
    </lineage>
</organism>
<protein>
    <recommendedName>
        <fullName evidence="7">Ornithine carbamoyltransferase</fullName>
    </recommendedName>
</protein>
<keyword evidence="1 2" id="KW-0808">Transferase</keyword>
<dbReference type="EMBL" id="PFGC01000058">
    <property type="protein sequence ID" value="PIW36387.1"/>
    <property type="molecule type" value="Genomic_DNA"/>
</dbReference>
<dbReference type="GO" id="GO:0016597">
    <property type="term" value="F:amino acid binding"/>
    <property type="evidence" value="ECO:0007669"/>
    <property type="project" value="InterPro"/>
</dbReference>
<evidence type="ECO:0000256" key="2">
    <source>
        <dbReference type="RuleBase" id="RU003634"/>
    </source>
</evidence>
<dbReference type="PRINTS" id="PR00100">
    <property type="entry name" value="AOTCASE"/>
</dbReference>
<evidence type="ECO:0008006" key="7">
    <source>
        <dbReference type="Google" id="ProtNLM"/>
    </source>
</evidence>